<proteinExistence type="predicted"/>
<dbReference type="Pfam" id="PF17171">
    <property type="entry name" value="GST_C_6"/>
    <property type="match status" value="1"/>
</dbReference>
<dbReference type="GO" id="GO:0007005">
    <property type="term" value="P:mitochondrion organization"/>
    <property type="evidence" value="ECO:0007669"/>
    <property type="project" value="TreeGrafter"/>
</dbReference>
<dbReference type="InterPro" id="IPR012336">
    <property type="entry name" value="Thioredoxin-like_fold"/>
</dbReference>
<dbReference type="AlphaFoldDB" id="A0AAE0D500"/>
<evidence type="ECO:0000259" key="3">
    <source>
        <dbReference type="Pfam" id="PF17172"/>
    </source>
</evidence>
<evidence type="ECO:0000313" key="4">
    <source>
        <dbReference type="EMBL" id="KAK2755170.1"/>
    </source>
</evidence>
<comment type="caution">
    <text evidence="4">The sequence shown here is derived from an EMBL/GenBank/DDBJ whole genome shotgun (WGS) entry which is preliminary data.</text>
</comment>
<evidence type="ECO:0000313" key="5">
    <source>
        <dbReference type="Proteomes" id="UP001281614"/>
    </source>
</evidence>
<dbReference type="InterPro" id="IPR050931">
    <property type="entry name" value="Mito_Protein_Transport_Metaxin"/>
</dbReference>
<name>A0AAE0D500_COLKA</name>
<feature type="region of interest" description="Disordered" evidence="1">
    <location>
        <begin position="118"/>
        <end position="138"/>
    </location>
</feature>
<feature type="domain" description="Thioredoxin-like fold" evidence="3">
    <location>
        <begin position="64"/>
        <end position="165"/>
    </location>
</feature>
<dbReference type="GO" id="GO:0001401">
    <property type="term" value="C:SAM complex"/>
    <property type="evidence" value="ECO:0007669"/>
    <property type="project" value="TreeGrafter"/>
</dbReference>
<dbReference type="Pfam" id="PF17172">
    <property type="entry name" value="GST_N_4"/>
    <property type="match status" value="1"/>
</dbReference>
<gene>
    <name evidence="4" type="ORF">CKAH01_01062</name>
</gene>
<organism evidence="4 5">
    <name type="scientific">Colletotrichum kahawae</name>
    <name type="common">Coffee berry disease fungus</name>
    <dbReference type="NCBI Taxonomy" id="34407"/>
    <lineage>
        <taxon>Eukaryota</taxon>
        <taxon>Fungi</taxon>
        <taxon>Dikarya</taxon>
        <taxon>Ascomycota</taxon>
        <taxon>Pezizomycotina</taxon>
        <taxon>Sordariomycetes</taxon>
        <taxon>Hypocreomycetidae</taxon>
        <taxon>Glomerellales</taxon>
        <taxon>Glomerellaceae</taxon>
        <taxon>Colletotrichum</taxon>
        <taxon>Colletotrichum gloeosporioides species complex</taxon>
    </lineage>
</organism>
<reference evidence="4" key="1">
    <citation type="submission" date="2023-02" db="EMBL/GenBank/DDBJ databases">
        <title>Colletotrichum kahawae CIFC_Que2 genome sequencing and assembly.</title>
        <authorList>
            <person name="Baroncelli R."/>
        </authorList>
    </citation>
    <scope>NUCLEOTIDE SEQUENCE</scope>
    <source>
        <strain evidence="4">CIFC_Que2</strain>
    </source>
</reference>
<dbReference type="PANTHER" id="PTHR12289:SF44">
    <property type="entry name" value="OUTER MEMBRANE PROTEIN (SAM35), PUTATIVE (AFU_ORTHOLOGUE AFUA_1G13180)-RELATED"/>
    <property type="match status" value="1"/>
</dbReference>
<keyword evidence="5" id="KW-1185">Reference proteome</keyword>
<dbReference type="CDD" id="cd03193">
    <property type="entry name" value="GST_C_Metaxin"/>
    <property type="match status" value="1"/>
</dbReference>
<dbReference type="EMBL" id="VYYT01000222">
    <property type="protein sequence ID" value="KAK2755170.1"/>
    <property type="molecule type" value="Genomic_DNA"/>
</dbReference>
<evidence type="ECO:0000259" key="2">
    <source>
        <dbReference type="Pfam" id="PF17171"/>
    </source>
</evidence>
<dbReference type="InterPro" id="IPR033468">
    <property type="entry name" value="Metaxin_GST"/>
</dbReference>
<evidence type="ECO:0000256" key="1">
    <source>
        <dbReference type="SAM" id="MobiDB-lite"/>
    </source>
</evidence>
<dbReference type="PANTHER" id="PTHR12289">
    <property type="entry name" value="METAXIN RELATED"/>
    <property type="match status" value="1"/>
</dbReference>
<protein>
    <submittedName>
        <fullName evidence="4">Mitochondrial outer membrane protein</fullName>
    </submittedName>
</protein>
<feature type="domain" description="Metaxin glutathione S-transferase" evidence="2">
    <location>
        <begin position="217"/>
        <end position="291"/>
    </location>
</feature>
<sequence>MPEHPPRSLFDVPAPIAALFRRFPLVTLPPNDLPIRSPPRGDIPILHVFTTDDDAPRGRPSFNPSCLKWQTFLKIAGVHFRTCPSTNHASPSGALPYLQPSIPSRPISAGSRLETWALSQNPSSSSSSKQPPPPPPASRLQAYEALLDTRIRTAWLHALYLSPANAPLLSRLYIDPASANTIVRLTLRHQTTSAAEALVLRTTRTAVVDPSRIYADARDAFEALATLLDEGGGGGGGGGTGWFLGCGEPTLFDASVFAYTHLLLDERFGWVDRRLVELVKELPALVNHQKRLLKMCFPEEA</sequence>
<accession>A0AAE0D500</accession>
<dbReference type="Proteomes" id="UP001281614">
    <property type="component" value="Unassembled WGS sequence"/>
</dbReference>